<proteinExistence type="predicted"/>
<keyword evidence="1" id="KW-1133">Transmembrane helix</keyword>
<reference evidence="2 3" key="2">
    <citation type="submission" date="2017-09" db="EMBL/GenBank/DDBJ databases">
        <title>Tripartite evolution among Lactobacillus johnsonii, Lactobacillus taiwanensis, Lactobacillus reuteri and their rodent host.</title>
        <authorList>
            <person name="Wang T."/>
            <person name="Knowles S."/>
            <person name="Cheng C."/>
        </authorList>
    </citation>
    <scope>NUCLEOTIDE SEQUENCE [LARGE SCALE GENOMIC DNA]</scope>
    <source>
        <strain evidence="2 3">105n</strain>
    </source>
</reference>
<accession>A0AB73PYW9</accession>
<gene>
    <name evidence="2" type="ORF">CBG15_04255</name>
</gene>
<keyword evidence="1" id="KW-0472">Membrane</keyword>
<organism evidence="2 3">
    <name type="scientific">Limosilactobacillus reuteri</name>
    <name type="common">Lactobacillus reuteri</name>
    <dbReference type="NCBI Taxonomy" id="1598"/>
    <lineage>
        <taxon>Bacteria</taxon>
        <taxon>Bacillati</taxon>
        <taxon>Bacillota</taxon>
        <taxon>Bacilli</taxon>
        <taxon>Lactobacillales</taxon>
        <taxon>Lactobacillaceae</taxon>
        <taxon>Limosilactobacillus</taxon>
    </lineage>
</organism>
<dbReference type="Proteomes" id="UP000216681">
    <property type="component" value="Unassembled WGS sequence"/>
</dbReference>
<dbReference type="EMBL" id="NGPX01000015">
    <property type="protein sequence ID" value="OYS94448.1"/>
    <property type="molecule type" value="Genomic_DNA"/>
</dbReference>
<dbReference type="AlphaFoldDB" id="A0AB73PYW9"/>
<evidence type="ECO:0000313" key="3">
    <source>
        <dbReference type="Proteomes" id="UP000216681"/>
    </source>
</evidence>
<comment type="caution">
    <text evidence="2">The sequence shown here is derived from an EMBL/GenBank/DDBJ whole genome shotgun (WGS) entry which is preliminary data.</text>
</comment>
<keyword evidence="1" id="KW-0812">Transmembrane</keyword>
<evidence type="ECO:0000256" key="1">
    <source>
        <dbReference type="SAM" id="Phobius"/>
    </source>
</evidence>
<name>A0AB73PYW9_LIMRT</name>
<reference evidence="2 3" key="1">
    <citation type="submission" date="2017-05" db="EMBL/GenBank/DDBJ databases">
        <authorList>
            <person name="Lin X.B."/>
            <person name="Stothard P."/>
            <person name="Tasseva G."/>
            <person name="Walter J."/>
        </authorList>
    </citation>
    <scope>NUCLEOTIDE SEQUENCE [LARGE SCALE GENOMIC DNA]</scope>
    <source>
        <strain evidence="2 3">105n</strain>
    </source>
</reference>
<evidence type="ECO:0000313" key="2">
    <source>
        <dbReference type="EMBL" id="OYS94448.1"/>
    </source>
</evidence>
<protein>
    <submittedName>
        <fullName evidence="2">Uncharacterized protein</fullName>
    </submittedName>
</protein>
<sequence length="69" mass="7975">MKVLSKPEQAATKIREQKKKLGTCVFLIRLTIKQLIFLSGLRYMVKNSILQWVGKVRTNNEKSNCCSFN</sequence>
<feature type="transmembrane region" description="Helical" evidence="1">
    <location>
        <begin position="21"/>
        <end position="45"/>
    </location>
</feature>